<dbReference type="InterPro" id="IPR032799">
    <property type="entry name" value="TAXi_C"/>
</dbReference>
<sequence length="413" mass="45157">MKHRDYCSGPVVDWNERLQKRLISDEIRVRSFESRIKNAGYSGIEDLSQRQIPLTSGIKLQTLNYIVTVELGGMNMTVIVDTGSDLTWVQCQPCKLCYNQQNPLFNPSKSPSYKSVSCDSPTCQSLQFATGNSGICSGNSPPICNYFVSYGDSSYTRGDLSRDRLILGTTSVDDFVFGCGRNNRGLFGATSGLMGLGRSDLSLVSQTNSLFGGVFSYCLPSTDDLASGSLVLGGDSSVYKNSSPISYTRMIPNPQLSIFYLANLTGISIGGVKLPDLGNNGNGILVDSGTVITRLLPSVYRAVKDEFVKQFSGFPLVQGFSILDTCFNLTGYEEVNIPTLRLHFEGDAELNVDVTGIFYFVKTDASQVCLALASLSYEDEIAIIGNYQQRNIRVVYDTKESKLGFAKETCSFM</sequence>
<dbReference type="OrthoDB" id="2747330at2759"/>
<keyword evidence="4" id="KW-0378">Hydrolase</keyword>
<evidence type="ECO:0000256" key="2">
    <source>
        <dbReference type="PIRSR" id="PIRSR601461-1"/>
    </source>
</evidence>
<dbReference type="PANTHER" id="PTHR13683:SF827">
    <property type="entry name" value="PEPTIDASE A1 DOMAIN-CONTAINING PROTEIN"/>
    <property type="match status" value="1"/>
</dbReference>
<dbReference type="InterPro" id="IPR001461">
    <property type="entry name" value="Aspartic_peptidase_A1"/>
</dbReference>
<dbReference type="GO" id="GO:0006508">
    <property type="term" value="P:proteolysis"/>
    <property type="evidence" value="ECO:0007669"/>
    <property type="project" value="UniProtKB-KW"/>
</dbReference>
<reference evidence="4 5" key="1">
    <citation type="submission" date="2019-07" db="EMBL/GenBank/DDBJ databases">
        <title>De Novo Assembly of kiwifruit Actinidia rufa.</title>
        <authorList>
            <person name="Sugita-Konishi S."/>
            <person name="Sato K."/>
            <person name="Mori E."/>
            <person name="Abe Y."/>
            <person name="Kisaki G."/>
            <person name="Hamano K."/>
            <person name="Suezawa K."/>
            <person name="Otani M."/>
            <person name="Fukuda T."/>
            <person name="Manabe T."/>
            <person name="Gomi K."/>
            <person name="Tabuchi M."/>
            <person name="Akimitsu K."/>
            <person name="Kataoka I."/>
        </authorList>
    </citation>
    <scope>NUCLEOTIDE SEQUENCE [LARGE SCALE GENOMIC DNA]</scope>
    <source>
        <strain evidence="5">cv. Fuchu</strain>
    </source>
</reference>
<dbReference type="Gene3D" id="2.40.70.10">
    <property type="entry name" value="Acid Proteases"/>
    <property type="match status" value="2"/>
</dbReference>
<feature type="active site" evidence="2">
    <location>
        <position position="287"/>
    </location>
</feature>
<gene>
    <name evidence="4" type="ORF">Acr_26g0005360</name>
</gene>
<dbReference type="GO" id="GO:0004190">
    <property type="term" value="F:aspartic-type endopeptidase activity"/>
    <property type="evidence" value="ECO:0007669"/>
    <property type="project" value="InterPro"/>
</dbReference>
<keyword evidence="5" id="KW-1185">Reference proteome</keyword>
<dbReference type="Pfam" id="PF14541">
    <property type="entry name" value="TAXi_C"/>
    <property type="match status" value="1"/>
</dbReference>
<evidence type="ECO:0000313" key="5">
    <source>
        <dbReference type="Proteomes" id="UP000585474"/>
    </source>
</evidence>
<dbReference type="FunFam" id="2.40.70.10:FF:000049">
    <property type="entry name" value="Aspartyl protease AED1"/>
    <property type="match status" value="1"/>
</dbReference>
<dbReference type="PROSITE" id="PS51767">
    <property type="entry name" value="PEPTIDASE_A1"/>
    <property type="match status" value="1"/>
</dbReference>
<evidence type="ECO:0000256" key="1">
    <source>
        <dbReference type="ARBA" id="ARBA00007447"/>
    </source>
</evidence>
<dbReference type="InterPro" id="IPR021109">
    <property type="entry name" value="Peptidase_aspartic_dom_sf"/>
</dbReference>
<dbReference type="InterPro" id="IPR033873">
    <property type="entry name" value="CND41-like"/>
</dbReference>
<comment type="similarity">
    <text evidence="1">Belongs to the peptidase A1 family.</text>
</comment>
<feature type="active site" evidence="2">
    <location>
        <position position="81"/>
    </location>
</feature>
<dbReference type="SUPFAM" id="SSF50630">
    <property type="entry name" value="Acid proteases"/>
    <property type="match status" value="1"/>
</dbReference>
<dbReference type="Proteomes" id="UP000585474">
    <property type="component" value="Unassembled WGS sequence"/>
</dbReference>
<protein>
    <submittedName>
        <fullName evidence="4">Eukaryotic aspartyl protease family protein</fullName>
    </submittedName>
</protein>
<dbReference type="InterPro" id="IPR001969">
    <property type="entry name" value="Aspartic_peptidase_AS"/>
</dbReference>
<dbReference type="FunFam" id="2.40.70.10:FF:000021">
    <property type="entry name" value="Aspartyl protease AED1"/>
    <property type="match status" value="1"/>
</dbReference>
<dbReference type="PROSITE" id="PS00141">
    <property type="entry name" value="ASP_PROTEASE"/>
    <property type="match status" value="1"/>
</dbReference>
<dbReference type="CDD" id="cd05472">
    <property type="entry name" value="cnd41_like"/>
    <property type="match status" value="1"/>
</dbReference>
<evidence type="ECO:0000313" key="4">
    <source>
        <dbReference type="EMBL" id="GFZ17266.1"/>
    </source>
</evidence>
<name>A0A7J0H2F7_9ERIC</name>
<dbReference type="AlphaFoldDB" id="A0A7J0H2F7"/>
<accession>A0A7J0H2F7</accession>
<comment type="caution">
    <text evidence="4">The sequence shown here is derived from an EMBL/GenBank/DDBJ whole genome shotgun (WGS) entry which is preliminary data.</text>
</comment>
<evidence type="ECO:0000259" key="3">
    <source>
        <dbReference type="PROSITE" id="PS51767"/>
    </source>
</evidence>
<dbReference type="InterPro" id="IPR033121">
    <property type="entry name" value="PEPTIDASE_A1"/>
</dbReference>
<dbReference type="PANTHER" id="PTHR13683">
    <property type="entry name" value="ASPARTYL PROTEASES"/>
    <property type="match status" value="1"/>
</dbReference>
<dbReference type="Pfam" id="PF14543">
    <property type="entry name" value="TAXi_N"/>
    <property type="match status" value="1"/>
</dbReference>
<feature type="domain" description="Peptidase A1" evidence="3">
    <location>
        <begin position="65"/>
        <end position="406"/>
    </location>
</feature>
<keyword evidence="4" id="KW-0645">Protease</keyword>
<dbReference type="EMBL" id="BJWL01000026">
    <property type="protein sequence ID" value="GFZ17266.1"/>
    <property type="molecule type" value="Genomic_DNA"/>
</dbReference>
<organism evidence="4 5">
    <name type="scientific">Actinidia rufa</name>
    <dbReference type="NCBI Taxonomy" id="165716"/>
    <lineage>
        <taxon>Eukaryota</taxon>
        <taxon>Viridiplantae</taxon>
        <taxon>Streptophyta</taxon>
        <taxon>Embryophyta</taxon>
        <taxon>Tracheophyta</taxon>
        <taxon>Spermatophyta</taxon>
        <taxon>Magnoliopsida</taxon>
        <taxon>eudicotyledons</taxon>
        <taxon>Gunneridae</taxon>
        <taxon>Pentapetalae</taxon>
        <taxon>asterids</taxon>
        <taxon>Ericales</taxon>
        <taxon>Actinidiaceae</taxon>
        <taxon>Actinidia</taxon>
    </lineage>
</organism>
<dbReference type="InterPro" id="IPR032861">
    <property type="entry name" value="TAXi_N"/>
</dbReference>
<proteinExistence type="inferred from homology"/>